<gene>
    <name evidence="6" type="ORF">MNBD_DELTA04-502</name>
</gene>
<dbReference type="InterPro" id="IPR013025">
    <property type="entry name" value="Ribosomal_uL23-like"/>
</dbReference>
<evidence type="ECO:0000313" key="6">
    <source>
        <dbReference type="EMBL" id="VAW35234.1"/>
    </source>
</evidence>
<dbReference type="Pfam" id="PF00276">
    <property type="entry name" value="Ribosomal_L23"/>
    <property type="match status" value="1"/>
</dbReference>
<name>A0A3B0VV17_9ZZZZ</name>
<keyword evidence="2" id="KW-0699">rRNA-binding</keyword>
<dbReference type="EMBL" id="UOEY01000013">
    <property type="protein sequence ID" value="VAW35234.1"/>
    <property type="molecule type" value="Genomic_DNA"/>
</dbReference>
<dbReference type="GO" id="GO:0019843">
    <property type="term" value="F:rRNA binding"/>
    <property type="evidence" value="ECO:0007669"/>
    <property type="project" value="UniProtKB-KW"/>
</dbReference>
<evidence type="ECO:0000256" key="5">
    <source>
        <dbReference type="ARBA" id="ARBA00023274"/>
    </source>
</evidence>
<dbReference type="NCBIfam" id="NF004363">
    <property type="entry name" value="PRK05738.2-4"/>
    <property type="match status" value="1"/>
</dbReference>
<dbReference type="InterPro" id="IPR012677">
    <property type="entry name" value="Nucleotide-bd_a/b_plait_sf"/>
</dbReference>
<evidence type="ECO:0000256" key="4">
    <source>
        <dbReference type="ARBA" id="ARBA00022980"/>
    </source>
</evidence>
<dbReference type="GO" id="GO:0006412">
    <property type="term" value="P:translation"/>
    <property type="evidence" value="ECO:0007669"/>
    <property type="project" value="InterPro"/>
</dbReference>
<evidence type="ECO:0000256" key="2">
    <source>
        <dbReference type="ARBA" id="ARBA00022730"/>
    </source>
</evidence>
<keyword evidence="3" id="KW-0694">RNA-binding</keyword>
<dbReference type="HAMAP" id="MF_01369_B">
    <property type="entry name" value="Ribosomal_uL23_B"/>
    <property type="match status" value="1"/>
</dbReference>
<proteinExistence type="inferred from homology"/>
<protein>
    <submittedName>
        <fullName evidence="6">LSU ribosomal protein L23p (L23Ae)</fullName>
    </submittedName>
</protein>
<comment type="similarity">
    <text evidence="1">Belongs to the universal ribosomal protein uL23 family.</text>
</comment>
<organism evidence="6">
    <name type="scientific">hydrothermal vent metagenome</name>
    <dbReference type="NCBI Taxonomy" id="652676"/>
    <lineage>
        <taxon>unclassified sequences</taxon>
        <taxon>metagenomes</taxon>
        <taxon>ecological metagenomes</taxon>
    </lineage>
</organism>
<evidence type="ECO:0000256" key="1">
    <source>
        <dbReference type="ARBA" id="ARBA00006700"/>
    </source>
</evidence>
<sequence length="96" mass="11050">MKVLFDVIKRPSLTEKSNLLQEIHGTIVFKVHPKANKIEIKRAIEELFNVKVQNVRTAMLHGKKRRVGIKSTGFTSNWKKAYVTLSEGEINFLDEL</sequence>
<evidence type="ECO:0000256" key="3">
    <source>
        <dbReference type="ARBA" id="ARBA00022884"/>
    </source>
</evidence>
<dbReference type="GO" id="GO:1990904">
    <property type="term" value="C:ribonucleoprotein complex"/>
    <property type="evidence" value="ECO:0007669"/>
    <property type="project" value="UniProtKB-KW"/>
</dbReference>
<dbReference type="Gene3D" id="3.30.70.330">
    <property type="match status" value="1"/>
</dbReference>
<dbReference type="AlphaFoldDB" id="A0A3B0VV17"/>
<keyword evidence="4 6" id="KW-0689">Ribosomal protein</keyword>
<accession>A0A3B0VV17</accession>
<reference evidence="6" key="1">
    <citation type="submission" date="2018-06" db="EMBL/GenBank/DDBJ databases">
        <authorList>
            <person name="Zhirakovskaya E."/>
        </authorList>
    </citation>
    <scope>NUCLEOTIDE SEQUENCE</scope>
</reference>
<dbReference type="GO" id="GO:0003735">
    <property type="term" value="F:structural constituent of ribosome"/>
    <property type="evidence" value="ECO:0007669"/>
    <property type="project" value="InterPro"/>
</dbReference>
<dbReference type="NCBIfam" id="NF004359">
    <property type="entry name" value="PRK05738.1-3"/>
    <property type="match status" value="1"/>
</dbReference>
<keyword evidence="5" id="KW-0687">Ribonucleoprotein</keyword>
<dbReference type="InterPro" id="IPR012678">
    <property type="entry name" value="Ribosomal_uL23/eL15/eS24_sf"/>
</dbReference>
<dbReference type="SUPFAM" id="SSF54189">
    <property type="entry name" value="Ribosomal proteins S24e, L23 and L15e"/>
    <property type="match status" value="1"/>
</dbReference>
<dbReference type="PANTHER" id="PTHR11620">
    <property type="entry name" value="60S RIBOSOMAL PROTEIN L23A"/>
    <property type="match status" value="1"/>
</dbReference>
<dbReference type="FunFam" id="3.30.70.330:FF:000001">
    <property type="entry name" value="50S ribosomal protein L23"/>
    <property type="match status" value="1"/>
</dbReference>
<dbReference type="GO" id="GO:0005840">
    <property type="term" value="C:ribosome"/>
    <property type="evidence" value="ECO:0007669"/>
    <property type="project" value="UniProtKB-KW"/>
</dbReference>